<reference evidence="2" key="1">
    <citation type="submission" date="2022-03" db="EMBL/GenBank/DDBJ databases">
        <authorList>
            <person name="Tunstrom K."/>
        </authorList>
    </citation>
    <scope>NUCLEOTIDE SEQUENCE</scope>
</reference>
<dbReference type="AlphaFoldDB" id="A0AAU9UBK4"/>
<organism evidence="2 3">
    <name type="scientific">Euphydryas editha</name>
    <name type="common">Edith's checkerspot</name>
    <dbReference type="NCBI Taxonomy" id="104508"/>
    <lineage>
        <taxon>Eukaryota</taxon>
        <taxon>Metazoa</taxon>
        <taxon>Ecdysozoa</taxon>
        <taxon>Arthropoda</taxon>
        <taxon>Hexapoda</taxon>
        <taxon>Insecta</taxon>
        <taxon>Pterygota</taxon>
        <taxon>Neoptera</taxon>
        <taxon>Endopterygota</taxon>
        <taxon>Lepidoptera</taxon>
        <taxon>Glossata</taxon>
        <taxon>Ditrysia</taxon>
        <taxon>Papilionoidea</taxon>
        <taxon>Nymphalidae</taxon>
        <taxon>Nymphalinae</taxon>
        <taxon>Euphydryas</taxon>
    </lineage>
</organism>
<comment type="caution">
    <text evidence="2">The sequence shown here is derived from an EMBL/GenBank/DDBJ whole genome shotgun (WGS) entry which is preliminary data.</text>
</comment>
<gene>
    <name evidence="2" type="ORF">EEDITHA_LOCUS10614</name>
</gene>
<keyword evidence="1" id="KW-0175">Coiled coil</keyword>
<feature type="coiled-coil region" evidence="1">
    <location>
        <begin position="10"/>
        <end position="37"/>
    </location>
</feature>
<sequence>MLKIKVKLYKKHKISNNQELDNTIETLKQKVKAQAGRLRRYDDMNNRRTQNKLFAEYQHNYRSLDNKQRNPTQIPAKKDVQNFWTEILSNPVPYKKDATWITKIEISAEEIEQHPFEEIDENIVVEAIKKKTQNWKTPGIYKIQNYYLKYLTSTHKYIAGLFDRLIKGLELIDT</sequence>
<evidence type="ECO:0000313" key="2">
    <source>
        <dbReference type="EMBL" id="CAH2095124.1"/>
    </source>
</evidence>
<evidence type="ECO:0000256" key="1">
    <source>
        <dbReference type="SAM" id="Coils"/>
    </source>
</evidence>
<protein>
    <recommendedName>
        <fullName evidence="4">Reverse transcriptase</fullName>
    </recommendedName>
</protein>
<proteinExistence type="predicted"/>
<dbReference type="Proteomes" id="UP001153954">
    <property type="component" value="Unassembled WGS sequence"/>
</dbReference>
<evidence type="ECO:0008006" key="4">
    <source>
        <dbReference type="Google" id="ProtNLM"/>
    </source>
</evidence>
<name>A0AAU9UBK4_EUPED</name>
<dbReference type="EMBL" id="CAKOGL010000015">
    <property type="protein sequence ID" value="CAH2095124.1"/>
    <property type="molecule type" value="Genomic_DNA"/>
</dbReference>
<evidence type="ECO:0000313" key="3">
    <source>
        <dbReference type="Proteomes" id="UP001153954"/>
    </source>
</evidence>
<accession>A0AAU9UBK4</accession>
<keyword evidence="3" id="KW-1185">Reference proteome</keyword>